<dbReference type="UniPathway" id="UPA00042">
    <property type="reaction ID" value="UER00497"/>
</dbReference>
<keyword evidence="4 5" id="KW-0413">Isomerase</keyword>
<comment type="similarity">
    <text evidence="5">Belongs to the alanine racemase family.</text>
</comment>
<dbReference type="GO" id="GO:0030170">
    <property type="term" value="F:pyridoxal phosphate binding"/>
    <property type="evidence" value="ECO:0007669"/>
    <property type="project" value="UniProtKB-UniRule"/>
</dbReference>
<feature type="binding site" evidence="5 7">
    <location>
        <position position="131"/>
    </location>
    <ligand>
        <name>substrate</name>
    </ligand>
</feature>
<feature type="domain" description="Alanine racemase C-terminal" evidence="8">
    <location>
        <begin position="235"/>
        <end position="359"/>
    </location>
</feature>
<dbReference type="PANTHER" id="PTHR30511:SF0">
    <property type="entry name" value="ALANINE RACEMASE, CATABOLIC-RELATED"/>
    <property type="match status" value="1"/>
</dbReference>
<comment type="cofactor">
    <cofactor evidence="2 5 6">
        <name>pyridoxal 5'-phosphate</name>
        <dbReference type="ChEBI" id="CHEBI:597326"/>
    </cofactor>
</comment>
<dbReference type="GO" id="GO:0005829">
    <property type="term" value="C:cytosol"/>
    <property type="evidence" value="ECO:0007669"/>
    <property type="project" value="TreeGrafter"/>
</dbReference>
<evidence type="ECO:0000313" key="10">
    <source>
        <dbReference type="Proteomes" id="UP000298133"/>
    </source>
</evidence>
<dbReference type="Proteomes" id="UP000298133">
    <property type="component" value="Unassembled WGS sequence"/>
</dbReference>
<feature type="active site" description="Proton acceptor; specific for L-alanine" evidence="5">
    <location>
        <position position="256"/>
    </location>
</feature>
<keyword evidence="3 5" id="KW-0663">Pyridoxal phosphate</keyword>
<dbReference type="GO" id="GO:0030632">
    <property type="term" value="P:D-alanine biosynthetic process"/>
    <property type="evidence" value="ECO:0007669"/>
    <property type="project" value="UniProtKB-UniRule"/>
</dbReference>
<evidence type="ECO:0000256" key="7">
    <source>
        <dbReference type="PIRSR" id="PIRSR600821-52"/>
    </source>
</evidence>
<dbReference type="Gene3D" id="3.20.20.10">
    <property type="entry name" value="Alanine racemase"/>
    <property type="match status" value="1"/>
</dbReference>
<dbReference type="SMART" id="SM01005">
    <property type="entry name" value="Ala_racemase_C"/>
    <property type="match status" value="1"/>
</dbReference>
<comment type="pathway">
    <text evidence="5">Amino-acid biosynthesis; D-alanine biosynthesis; D-alanine from L-alanine: step 1/1.</text>
</comment>
<name>A0A4Y8UMZ0_9GAMM</name>
<gene>
    <name evidence="9" type="primary">alr</name>
    <name evidence="9" type="ORF">E3W66_03725</name>
</gene>
<dbReference type="GO" id="GO:0008784">
    <property type="term" value="F:alanine racemase activity"/>
    <property type="evidence" value="ECO:0007669"/>
    <property type="project" value="UniProtKB-UniRule"/>
</dbReference>
<evidence type="ECO:0000256" key="5">
    <source>
        <dbReference type="HAMAP-Rule" id="MF_01201"/>
    </source>
</evidence>
<feature type="binding site" evidence="5 7">
    <location>
        <position position="304"/>
    </location>
    <ligand>
        <name>substrate</name>
    </ligand>
</feature>
<dbReference type="HAMAP" id="MF_01201">
    <property type="entry name" value="Ala_racemase"/>
    <property type="match status" value="1"/>
</dbReference>
<evidence type="ECO:0000256" key="4">
    <source>
        <dbReference type="ARBA" id="ARBA00023235"/>
    </source>
</evidence>
<dbReference type="Gene3D" id="2.40.37.10">
    <property type="entry name" value="Lyase, Ornithine Decarboxylase, Chain A, domain 1"/>
    <property type="match status" value="1"/>
</dbReference>
<evidence type="ECO:0000256" key="2">
    <source>
        <dbReference type="ARBA" id="ARBA00001933"/>
    </source>
</evidence>
<dbReference type="PANTHER" id="PTHR30511">
    <property type="entry name" value="ALANINE RACEMASE"/>
    <property type="match status" value="1"/>
</dbReference>
<comment type="caution">
    <text evidence="9">The sequence shown here is derived from an EMBL/GenBank/DDBJ whole genome shotgun (WGS) entry which is preliminary data.</text>
</comment>
<protein>
    <recommendedName>
        <fullName evidence="5">Alanine racemase</fullName>
        <ecNumber evidence="5">5.1.1.1</ecNumber>
    </recommendedName>
</protein>
<dbReference type="PRINTS" id="PR00992">
    <property type="entry name" value="ALARACEMASE"/>
</dbReference>
<comment type="function">
    <text evidence="5">Catalyzes the interconversion of L-alanine and D-alanine. May also act on other amino acids.</text>
</comment>
<evidence type="ECO:0000259" key="8">
    <source>
        <dbReference type="SMART" id="SM01005"/>
    </source>
</evidence>
<dbReference type="SUPFAM" id="SSF50621">
    <property type="entry name" value="Alanine racemase C-terminal domain-like"/>
    <property type="match status" value="1"/>
</dbReference>
<evidence type="ECO:0000256" key="1">
    <source>
        <dbReference type="ARBA" id="ARBA00000316"/>
    </source>
</evidence>
<dbReference type="InterPro" id="IPR029066">
    <property type="entry name" value="PLP-binding_barrel"/>
</dbReference>
<keyword evidence="10" id="KW-1185">Reference proteome</keyword>
<dbReference type="SUPFAM" id="SSF51419">
    <property type="entry name" value="PLP-binding barrel"/>
    <property type="match status" value="1"/>
</dbReference>
<proteinExistence type="inferred from homology"/>
<accession>A0A4Y8UMZ0</accession>
<dbReference type="FunFam" id="3.20.20.10:FF:000002">
    <property type="entry name" value="Alanine racemase"/>
    <property type="match status" value="1"/>
</dbReference>
<dbReference type="EMBL" id="SPIA01000001">
    <property type="protein sequence ID" value="TFH69054.1"/>
    <property type="molecule type" value="Genomic_DNA"/>
</dbReference>
<evidence type="ECO:0000256" key="6">
    <source>
        <dbReference type="PIRSR" id="PIRSR600821-50"/>
    </source>
</evidence>
<dbReference type="InterPro" id="IPR009006">
    <property type="entry name" value="Ala_racemase/Decarboxylase_C"/>
</dbReference>
<dbReference type="InterPro" id="IPR001608">
    <property type="entry name" value="Ala_racemase_N"/>
</dbReference>
<dbReference type="EC" id="5.1.1.1" evidence="5"/>
<dbReference type="Pfam" id="PF00842">
    <property type="entry name" value="Ala_racemase_C"/>
    <property type="match status" value="1"/>
</dbReference>
<dbReference type="NCBIfam" id="TIGR00492">
    <property type="entry name" value="alr"/>
    <property type="match status" value="1"/>
</dbReference>
<dbReference type="Pfam" id="PF01168">
    <property type="entry name" value="Ala_racemase_N"/>
    <property type="match status" value="1"/>
</dbReference>
<reference evidence="9 10" key="1">
    <citation type="submission" date="2019-03" db="EMBL/GenBank/DDBJ databases">
        <title>Draft genome of Gammaproteobacteria bacterium LSUCC0057, a member of the SAR92 clade.</title>
        <authorList>
            <person name="Lanclos V.C."/>
            <person name="Doiron C."/>
            <person name="Henson M.W."/>
            <person name="Thrash J.C."/>
        </authorList>
    </citation>
    <scope>NUCLEOTIDE SEQUENCE [LARGE SCALE GENOMIC DNA]</scope>
    <source>
        <strain evidence="9 10">LSUCC0057</strain>
    </source>
</reference>
<feature type="active site" description="Proton acceptor; specific for D-alanine" evidence="5">
    <location>
        <position position="35"/>
    </location>
</feature>
<dbReference type="AlphaFoldDB" id="A0A4Y8UMZ0"/>
<sequence length="360" mass="38396">MPRPTLATIDHRALRANFTALAEQSPHSKLIPMLKADGYGHGASAVAAALGDAALAYAVAAPEEAQRLRSDGVTQPLLLLEGAFEPADLLFASENNCWLMVHNQRQVEWLLQAKLPAALRIWLGVDTGMHRLGLAPQQLQATYRTLINSSNVHSAMVICTHFHSAELGAEQVAEQVALFDSVAAELPAEQSLANSAATLALPHCQRDWCRPGIALYGAGHTAQPPSAGATALQPAMTLSSAVIAVREVPRGDRVGYNGRWQAQRDSLIATIPVGYADGYPRHAKDGTPVVVDGQRCPLAGRVSMDMITVDVTDLARPALGAAVELWGRQLPIGEVAAAAETISYQLLTGISARVRRQQLI</sequence>
<evidence type="ECO:0000313" key="9">
    <source>
        <dbReference type="EMBL" id="TFH69054.1"/>
    </source>
</evidence>
<comment type="catalytic activity">
    <reaction evidence="1 5">
        <text>L-alanine = D-alanine</text>
        <dbReference type="Rhea" id="RHEA:20249"/>
        <dbReference type="ChEBI" id="CHEBI:57416"/>
        <dbReference type="ChEBI" id="CHEBI:57972"/>
        <dbReference type="EC" id="5.1.1.1"/>
    </reaction>
</comment>
<dbReference type="InterPro" id="IPR000821">
    <property type="entry name" value="Ala_racemase"/>
</dbReference>
<dbReference type="OrthoDB" id="9813814at2"/>
<feature type="modified residue" description="N6-(pyridoxal phosphate)lysine" evidence="5 6">
    <location>
        <position position="35"/>
    </location>
</feature>
<organism evidence="9 10">
    <name type="scientific">Gammaproteobacteria bacterium LSUCC0057</name>
    <dbReference type="NCBI Taxonomy" id="2559237"/>
    <lineage>
        <taxon>Bacteria</taxon>
        <taxon>Pseudomonadati</taxon>
        <taxon>Pseudomonadota</taxon>
        <taxon>Gammaproteobacteria</taxon>
        <taxon>Cellvibrionales</taxon>
        <taxon>Porticoccaceae</taxon>
        <taxon>SAR92 clade</taxon>
    </lineage>
</organism>
<dbReference type="InterPro" id="IPR011079">
    <property type="entry name" value="Ala_racemase_C"/>
</dbReference>
<evidence type="ECO:0000256" key="3">
    <source>
        <dbReference type="ARBA" id="ARBA00022898"/>
    </source>
</evidence>